<accession>A0A074LQX6</accession>
<dbReference type="EMBL" id="JMIR01000025">
    <property type="protein sequence ID" value="KEO82218.1"/>
    <property type="molecule type" value="Genomic_DNA"/>
</dbReference>
<evidence type="ECO:0000313" key="2">
    <source>
        <dbReference type="Proteomes" id="UP000027931"/>
    </source>
</evidence>
<dbReference type="OrthoDB" id="2619200at2"/>
<sequence>MKWNPTPEGIVTGIGLTLATAVLFPVLREIAKPIAAAGVQSASSLSHQLKSGVAYVREEIEDIVAEAQWERMKKSIDLEIAEGEGTV</sequence>
<proteinExistence type="predicted"/>
<dbReference type="STRING" id="1157490.EL26_16335"/>
<name>A0A074LQX6_9BACL</name>
<organism evidence="1 2">
    <name type="scientific">Tumebacillus flagellatus</name>
    <dbReference type="NCBI Taxonomy" id="1157490"/>
    <lineage>
        <taxon>Bacteria</taxon>
        <taxon>Bacillati</taxon>
        <taxon>Bacillota</taxon>
        <taxon>Bacilli</taxon>
        <taxon>Bacillales</taxon>
        <taxon>Alicyclobacillaceae</taxon>
        <taxon>Tumebacillus</taxon>
    </lineage>
</organism>
<evidence type="ECO:0000313" key="1">
    <source>
        <dbReference type="EMBL" id="KEO82218.1"/>
    </source>
</evidence>
<dbReference type="Proteomes" id="UP000027931">
    <property type="component" value="Unassembled WGS sequence"/>
</dbReference>
<dbReference type="RefSeq" id="WP_038090838.1">
    <property type="nucleotide sequence ID" value="NZ_JMIR01000025.1"/>
</dbReference>
<evidence type="ECO:0008006" key="3">
    <source>
        <dbReference type="Google" id="ProtNLM"/>
    </source>
</evidence>
<protein>
    <recommendedName>
        <fullName evidence="3">DUF5132 domain-containing protein</fullName>
    </recommendedName>
</protein>
<dbReference type="eggNOG" id="ENOG503061M">
    <property type="taxonomic scope" value="Bacteria"/>
</dbReference>
<keyword evidence="2" id="KW-1185">Reference proteome</keyword>
<gene>
    <name evidence="1" type="ORF">EL26_16335</name>
</gene>
<reference evidence="1 2" key="1">
    <citation type="journal article" date="2013" name="Int. J. Syst. Evol. Microbiol.">
        <title>Tumebacillus flagellatus sp. nov., an alpha-amylase/pullulanase-producing bacterium isolated from cassava wastewater.</title>
        <authorList>
            <person name="Wang Q."/>
            <person name="Xie N."/>
            <person name="Qin Y."/>
            <person name="Shen N."/>
            <person name="Zhu J."/>
            <person name="Mi H."/>
            <person name="Huang R."/>
        </authorList>
    </citation>
    <scope>NUCLEOTIDE SEQUENCE [LARGE SCALE GENOMIC DNA]</scope>
    <source>
        <strain evidence="1 2">GST4</strain>
    </source>
</reference>
<comment type="caution">
    <text evidence="1">The sequence shown here is derived from an EMBL/GenBank/DDBJ whole genome shotgun (WGS) entry which is preliminary data.</text>
</comment>
<dbReference type="AlphaFoldDB" id="A0A074LQX6"/>